<protein>
    <submittedName>
        <fullName evidence="3">Methyltransferase type 12</fullName>
    </submittedName>
</protein>
<sequence length="518" mass="56340">MDWSGGYVSDINYISGFYREIAPGYLSFVARLRGEPAPDPARPFRYAELGCGQGLGTNLLAAANPHAEFVGIDFLPGQIANARDQAAAAGLGNVTFHEASFAEAADWPAAALEPFDYITLHGIYAWVSPANRQAIVRFIERWLKPGGLVYVSYNAMPGWAGVLPFQRLLREHAARHPGRSDEQVQSGLAFLQRLREAGLAYFDRHPAAPAKLDGLGDIAREATYLAHEYLNSAAQPLYFTDVVADLAPAKLDYVGSADLVENYDVLSLPEAARAALEEVADPHYRELLRDYAVNRVFRRDIFIKGSRRGTTAQQDAALLETSLAPLLTRSEMTPVFHTNLGELTGQARIYEPLMDRLARGTTTLGALREATGIELAALIQACTVLVATGQAHPAQPVADAGPARRLAKLLAARILDDEPHGHLPAPAIGSGVAASDTEIVALSALLDGVPPRARRLAEAVWARFRPVGRRMLRDGEVLESERENLRELQQRAGAILRERLPVWQGLGLLDAGDDRRSG</sequence>
<organism evidence="3 4">
    <name type="scientific">Halorhodospira halophila (strain DSM 244 / SL1)</name>
    <name type="common">Ectothiorhodospira halophila (strain DSM 244 / SL1)</name>
    <dbReference type="NCBI Taxonomy" id="349124"/>
    <lineage>
        <taxon>Bacteria</taxon>
        <taxon>Pseudomonadati</taxon>
        <taxon>Pseudomonadota</taxon>
        <taxon>Gammaproteobacteria</taxon>
        <taxon>Chromatiales</taxon>
        <taxon>Ectothiorhodospiraceae</taxon>
        <taxon>Halorhodospira</taxon>
    </lineage>
</organism>
<dbReference type="PANTHER" id="PTHR45128">
    <property type="entry name" value="METHYLTRANSFERASE TYPE 11"/>
    <property type="match status" value="1"/>
</dbReference>
<dbReference type="RefSeq" id="WP_011813179.1">
    <property type="nucleotide sequence ID" value="NC_008789.1"/>
</dbReference>
<evidence type="ECO:0000313" key="3">
    <source>
        <dbReference type="EMBL" id="ABM61156.1"/>
    </source>
</evidence>
<dbReference type="Gene3D" id="3.40.50.150">
    <property type="entry name" value="Vaccinia Virus protein VP39"/>
    <property type="match status" value="1"/>
</dbReference>
<reference evidence="3 4" key="2">
    <citation type="journal article" date="2013" name="Stand. Genomic Sci.">
        <title>Complete genome sequence of Halorhodospira halophila SL1.</title>
        <authorList>
            <person name="Challacombe J.F."/>
            <person name="Majid S."/>
            <person name="Deole R."/>
            <person name="Brettin T.S."/>
            <person name="Bruce D."/>
            <person name="Delano S.F."/>
            <person name="Detter J.C."/>
            <person name="Gleasner C.D."/>
            <person name="Han C.S."/>
            <person name="Misra M."/>
            <person name="Reitenga K.G."/>
            <person name="Mikhailova N."/>
            <person name="Woyke T."/>
            <person name="Pitluck S."/>
            <person name="Nolan M."/>
            <person name="Land M.L."/>
            <person name="Saunders E."/>
            <person name="Tapia R."/>
            <person name="Lapidus A."/>
            <person name="Ivanova N."/>
            <person name="Hoff W.D."/>
        </authorList>
    </citation>
    <scope>NUCLEOTIDE SEQUENCE [LARGE SCALE GENOMIC DNA]</scope>
    <source>
        <strain evidence="4">DSM 244 / SL1</strain>
    </source>
</reference>
<keyword evidence="3" id="KW-0808">Transferase</keyword>
<gene>
    <name evidence="3" type="ordered locus">Hhal_0362</name>
</gene>
<dbReference type="InterPro" id="IPR029063">
    <property type="entry name" value="SAM-dependent_MTases_sf"/>
</dbReference>
<dbReference type="eggNOG" id="COG4106">
    <property type="taxonomic scope" value="Bacteria"/>
</dbReference>
<dbReference type="GO" id="GO:0008168">
    <property type="term" value="F:methyltransferase activity"/>
    <property type="evidence" value="ECO:0007669"/>
    <property type="project" value="UniProtKB-KW"/>
</dbReference>
<proteinExistence type="predicted"/>
<dbReference type="SUPFAM" id="SSF53335">
    <property type="entry name" value="S-adenosyl-L-methionine-dependent methyltransferases"/>
    <property type="match status" value="1"/>
</dbReference>
<dbReference type="Pfam" id="PF10119">
    <property type="entry name" value="MethyTransf_Reg"/>
    <property type="match status" value="1"/>
</dbReference>
<evidence type="ECO:0000259" key="1">
    <source>
        <dbReference type="Pfam" id="PF10119"/>
    </source>
</evidence>
<dbReference type="HOGENOM" id="CLU_032787_1_0_6"/>
<evidence type="ECO:0000313" key="4">
    <source>
        <dbReference type="Proteomes" id="UP000000647"/>
    </source>
</evidence>
<reference evidence="4" key="1">
    <citation type="submission" date="2006-12" db="EMBL/GenBank/DDBJ databases">
        <title>Complete sequence of Halorhodospira halophila SL1.</title>
        <authorList>
            <consortium name="US DOE Joint Genome Institute"/>
            <person name="Copeland A."/>
            <person name="Lucas S."/>
            <person name="Lapidus A."/>
            <person name="Barry K."/>
            <person name="Detter J.C."/>
            <person name="Glavina del Rio T."/>
            <person name="Hammon N."/>
            <person name="Israni S."/>
            <person name="Dalin E."/>
            <person name="Tice H."/>
            <person name="Pitluck S."/>
            <person name="Saunders E."/>
            <person name="Brettin T."/>
            <person name="Bruce D."/>
            <person name="Han C."/>
            <person name="Tapia R."/>
            <person name="Schmutz J."/>
            <person name="Larimer F."/>
            <person name="Land M."/>
            <person name="Hauser L."/>
            <person name="Kyrpides N."/>
            <person name="Mikhailova N."/>
            <person name="Hoff W."/>
            <person name="Richardson P."/>
        </authorList>
    </citation>
    <scope>NUCLEOTIDE SEQUENCE [LARGE SCALE GENOMIC DNA]</scope>
    <source>
        <strain evidence="4">DSM 244 / SL1</strain>
    </source>
</reference>
<evidence type="ECO:0000259" key="2">
    <source>
        <dbReference type="Pfam" id="PF13649"/>
    </source>
</evidence>
<name>A1WTZ4_HALHL</name>
<dbReference type="InterPro" id="IPR053173">
    <property type="entry name" value="SAM-binding_MTase"/>
</dbReference>
<dbReference type="InterPro" id="IPR041698">
    <property type="entry name" value="Methyltransf_25"/>
</dbReference>
<dbReference type="KEGG" id="hha:Hhal_0362"/>
<keyword evidence="4" id="KW-1185">Reference proteome</keyword>
<dbReference type="Pfam" id="PF13649">
    <property type="entry name" value="Methyltransf_25"/>
    <property type="match status" value="1"/>
</dbReference>
<dbReference type="Proteomes" id="UP000000647">
    <property type="component" value="Chromosome"/>
</dbReference>
<dbReference type="STRING" id="349124.Hhal_0362"/>
<dbReference type="GO" id="GO:0032259">
    <property type="term" value="P:methylation"/>
    <property type="evidence" value="ECO:0007669"/>
    <property type="project" value="UniProtKB-KW"/>
</dbReference>
<dbReference type="PANTHER" id="PTHR45128:SF1">
    <property type="entry name" value="S-ADENOSYLMETHIONINE-DEPENDENT METHYLTRANSFERASE RV2258C"/>
    <property type="match status" value="1"/>
</dbReference>
<feature type="domain" description="Methyltransferase" evidence="2">
    <location>
        <begin position="48"/>
        <end position="147"/>
    </location>
</feature>
<dbReference type="AlphaFoldDB" id="A1WTZ4"/>
<dbReference type="CDD" id="cd02440">
    <property type="entry name" value="AdoMet_MTases"/>
    <property type="match status" value="1"/>
</dbReference>
<feature type="domain" description="Methyltransferase regulatory" evidence="1">
    <location>
        <begin position="222"/>
        <end position="304"/>
    </location>
</feature>
<keyword evidence="3" id="KW-0489">Methyltransferase</keyword>
<dbReference type="EMBL" id="CP000544">
    <property type="protein sequence ID" value="ABM61156.1"/>
    <property type="molecule type" value="Genomic_DNA"/>
</dbReference>
<dbReference type="InterPro" id="IPR018773">
    <property type="entry name" value="MeTrfase_reg_dom_prd"/>
</dbReference>
<accession>A1WTZ4</accession>